<keyword evidence="6" id="KW-1185">Reference proteome</keyword>
<dbReference type="Gene3D" id="3.90.1720.10">
    <property type="entry name" value="endopeptidase domain like (from Nostoc punctiforme)"/>
    <property type="match status" value="1"/>
</dbReference>
<name>A0A6J5E0R2_9BURK</name>
<evidence type="ECO:0000256" key="2">
    <source>
        <dbReference type="ARBA" id="ARBA00022801"/>
    </source>
</evidence>
<evidence type="ECO:0000313" key="5">
    <source>
        <dbReference type="EMBL" id="CAB3758725.1"/>
    </source>
</evidence>
<feature type="domain" description="LRAT" evidence="4">
    <location>
        <begin position="62"/>
        <end position="162"/>
    </location>
</feature>
<dbReference type="GO" id="GO:0005737">
    <property type="term" value="C:cytoplasm"/>
    <property type="evidence" value="ECO:0007669"/>
    <property type="project" value="TreeGrafter"/>
</dbReference>
<dbReference type="GO" id="GO:0070292">
    <property type="term" value="P:N-acylphosphatidylethanolamine metabolic process"/>
    <property type="evidence" value="ECO:0007669"/>
    <property type="project" value="TreeGrafter"/>
</dbReference>
<dbReference type="GO" id="GO:0016410">
    <property type="term" value="F:N-acyltransferase activity"/>
    <property type="evidence" value="ECO:0007669"/>
    <property type="project" value="TreeGrafter"/>
</dbReference>
<accession>A0A6J5E0R2</accession>
<keyword evidence="1" id="KW-0808">Transferase</keyword>
<evidence type="ECO:0000256" key="3">
    <source>
        <dbReference type="ARBA" id="ARBA00023098"/>
    </source>
</evidence>
<dbReference type="PANTHER" id="PTHR13943">
    <property type="entry name" value="HRAS-LIKE SUPPRESSOR - RELATED"/>
    <property type="match status" value="1"/>
</dbReference>
<dbReference type="Proteomes" id="UP000494329">
    <property type="component" value="Unassembled WGS sequence"/>
</dbReference>
<evidence type="ECO:0000313" key="6">
    <source>
        <dbReference type="Proteomes" id="UP000494329"/>
    </source>
</evidence>
<dbReference type="Pfam" id="PF04970">
    <property type="entry name" value="LRAT"/>
    <property type="match status" value="1"/>
</dbReference>
<evidence type="ECO:0000256" key="1">
    <source>
        <dbReference type="ARBA" id="ARBA00022679"/>
    </source>
</evidence>
<evidence type="ECO:0000259" key="4">
    <source>
        <dbReference type="PROSITE" id="PS51934"/>
    </source>
</evidence>
<proteinExistence type="predicted"/>
<dbReference type="PROSITE" id="PS51934">
    <property type="entry name" value="LRAT"/>
    <property type="match status" value="1"/>
</dbReference>
<dbReference type="EMBL" id="CADIKF010000021">
    <property type="protein sequence ID" value="CAB3758725.1"/>
    <property type="molecule type" value="Genomic_DNA"/>
</dbReference>
<dbReference type="AlphaFoldDB" id="A0A6J5E0R2"/>
<dbReference type="GO" id="GO:0008970">
    <property type="term" value="F:phospholipase A1 activity"/>
    <property type="evidence" value="ECO:0007669"/>
    <property type="project" value="TreeGrafter"/>
</dbReference>
<dbReference type="InterPro" id="IPR007053">
    <property type="entry name" value="LRAT_dom"/>
</dbReference>
<keyword evidence="2" id="KW-0378">Hydrolase</keyword>
<organism evidence="5 6">
    <name type="scientific">Paraburkholderia solisilvae</name>
    <dbReference type="NCBI Taxonomy" id="624376"/>
    <lineage>
        <taxon>Bacteria</taxon>
        <taxon>Pseudomonadati</taxon>
        <taxon>Pseudomonadota</taxon>
        <taxon>Betaproteobacteria</taxon>
        <taxon>Burkholderiales</taxon>
        <taxon>Burkholderiaceae</taxon>
        <taxon>Paraburkholderia</taxon>
    </lineage>
</organism>
<sequence length="201" mass="21826">MARMMRKLAQLCWTLEAQTGQAMNTLYQSVTIEQPAAQRATGCAVNDVTVYGFDDEPAPGAHLITQRRGYAHHGIYVGDGKVVHYAGFAGSAQRGPIGEVTLEQFAAGHAITVWPHPCPKYAGAEAVRRARSRLGENRYRLLTNNCEHFCAWCLFGESRSEQVHACFTHPVAALRALLCLITACVARGPKGKGGRFAARAA</sequence>
<keyword evidence="3" id="KW-0443">Lipid metabolism</keyword>
<gene>
    <name evidence="5" type="ORF">LMG29739_02977</name>
</gene>
<dbReference type="GO" id="GO:0004623">
    <property type="term" value="F:phospholipase A2 activity"/>
    <property type="evidence" value="ECO:0007669"/>
    <property type="project" value="TreeGrafter"/>
</dbReference>
<protein>
    <recommendedName>
        <fullName evidence="4">LRAT domain-containing protein</fullName>
    </recommendedName>
</protein>
<dbReference type="PANTHER" id="PTHR13943:SF77">
    <property type="entry name" value="LRAT DOMAIN-CONTAINING PROTEIN"/>
    <property type="match status" value="1"/>
</dbReference>
<reference evidence="5 6" key="1">
    <citation type="submission" date="2020-04" db="EMBL/GenBank/DDBJ databases">
        <authorList>
            <person name="De Canck E."/>
        </authorList>
    </citation>
    <scope>NUCLEOTIDE SEQUENCE [LARGE SCALE GENOMIC DNA]</scope>
    <source>
        <strain evidence="5 6">LMG 29739</strain>
    </source>
</reference>
<dbReference type="InterPro" id="IPR051496">
    <property type="entry name" value="H-rev107_PLA/AT"/>
</dbReference>